<comment type="caution">
    <text evidence="1">The sequence shown here is derived from an EMBL/GenBank/DDBJ whole genome shotgun (WGS) entry which is preliminary data.</text>
</comment>
<dbReference type="InterPro" id="IPR030489">
    <property type="entry name" value="TR_Rrf2-type_CS"/>
</dbReference>
<evidence type="ECO:0000313" key="1">
    <source>
        <dbReference type="EMBL" id="TQV78437.1"/>
    </source>
</evidence>
<sequence>MALYGSIVEYGLHCLLHLVDPVDGRPPSSRDLADYQGLPPAYVAKIFTQLQKAGLVTSEEGLRGGYLLARPADKITVLDVVDALEGDKPLFRCREIRRNCVLFAEEPPKWATSGLCSIHAVMRSAEQQMRLVLAGTTLTGLMSSVGDKVPTAFMTAHEDWFRDRNLQRQAARGRKKTAQKEDR</sequence>
<dbReference type="RefSeq" id="WP_142897770.1">
    <property type="nucleotide sequence ID" value="NZ_ML660057.1"/>
</dbReference>
<reference evidence="1 2" key="1">
    <citation type="submission" date="2019-06" db="EMBL/GenBank/DDBJ databases">
        <title>Whole genome sequence for Rhodospirillaceae sp. R148.</title>
        <authorList>
            <person name="Wang G."/>
        </authorList>
    </citation>
    <scope>NUCLEOTIDE SEQUENCE [LARGE SCALE GENOMIC DNA]</scope>
    <source>
        <strain evidence="1 2">R148</strain>
    </source>
</reference>
<protein>
    <submittedName>
        <fullName evidence="1">Rrf2 family transcriptional regulator</fullName>
    </submittedName>
</protein>
<dbReference type="PROSITE" id="PS01332">
    <property type="entry name" value="HTH_RRF2_1"/>
    <property type="match status" value="1"/>
</dbReference>
<accession>A0A545TMH1</accession>
<name>A0A545TMH1_9PROT</name>
<dbReference type="EMBL" id="VHSH01000006">
    <property type="protein sequence ID" value="TQV78437.1"/>
    <property type="molecule type" value="Genomic_DNA"/>
</dbReference>
<dbReference type="OrthoDB" id="9802344at2"/>
<dbReference type="InterPro" id="IPR036388">
    <property type="entry name" value="WH-like_DNA-bd_sf"/>
</dbReference>
<dbReference type="Pfam" id="PF02082">
    <property type="entry name" value="Rrf2"/>
    <property type="match status" value="1"/>
</dbReference>
<dbReference type="PROSITE" id="PS51197">
    <property type="entry name" value="HTH_RRF2_2"/>
    <property type="match status" value="1"/>
</dbReference>
<dbReference type="GO" id="GO:0003700">
    <property type="term" value="F:DNA-binding transcription factor activity"/>
    <property type="evidence" value="ECO:0007669"/>
    <property type="project" value="TreeGrafter"/>
</dbReference>
<dbReference type="InterPro" id="IPR000944">
    <property type="entry name" value="Tscrpt_reg_Rrf2"/>
</dbReference>
<dbReference type="Proteomes" id="UP000315252">
    <property type="component" value="Unassembled WGS sequence"/>
</dbReference>
<organism evidence="1 2">
    <name type="scientific">Denitrobaculum tricleocarpae</name>
    <dbReference type="NCBI Taxonomy" id="2591009"/>
    <lineage>
        <taxon>Bacteria</taxon>
        <taxon>Pseudomonadati</taxon>
        <taxon>Pseudomonadota</taxon>
        <taxon>Alphaproteobacteria</taxon>
        <taxon>Rhodospirillales</taxon>
        <taxon>Rhodospirillaceae</taxon>
        <taxon>Denitrobaculum</taxon>
    </lineage>
</organism>
<dbReference type="PANTHER" id="PTHR33221:SF13">
    <property type="entry name" value="TRANSCRIPTIONAL REGULATOR-RELATED"/>
    <property type="match status" value="1"/>
</dbReference>
<proteinExistence type="predicted"/>
<dbReference type="AlphaFoldDB" id="A0A545TMH1"/>
<gene>
    <name evidence="1" type="ORF">FKG95_17895</name>
</gene>
<dbReference type="PANTHER" id="PTHR33221">
    <property type="entry name" value="WINGED HELIX-TURN-HELIX TRANSCRIPTIONAL REGULATOR, RRF2 FAMILY"/>
    <property type="match status" value="1"/>
</dbReference>
<dbReference type="Gene3D" id="1.10.10.10">
    <property type="entry name" value="Winged helix-like DNA-binding domain superfamily/Winged helix DNA-binding domain"/>
    <property type="match status" value="1"/>
</dbReference>
<dbReference type="SUPFAM" id="SSF46785">
    <property type="entry name" value="Winged helix' DNA-binding domain"/>
    <property type="match status" value="1"/>
</dbReference>
<keyword evidence="2" id="KW-1185">Reference proteome</keyword>
<evidence type="ECO:0000313" key="2">
    <source>
        <dbReference type="Proteomes" id="UP000315252"/>
    </source>
</evidence>
<dbReference type="NCBIfam" id="TIGR00738">
    <property type="entry name" value="rrf2_super"/>
    <property type="match status" value="1"/>
</dbReference>
<dbReference type="GO" id="GO:0005829">
    <property type="term" value="C:cytosol"/>
    <property type="evidence" value="ECO:0007669"/>
    <property type="project" value="TreeGrafter"/>
</dbReference>
<dbReference type="InterPro" id="IPR036390">
    <property type="entry name" value="WH_DNA-bd_sf"/>
</dbReference>